<sequence length="79" mass="8468">MHVQTLTLLKVQACYAVSEAEVQPEITPAIISNCPHVRMAAAAKKNEISAALKASWICSSASIDAFRELNVFVGCVHLA</sequence>
<dbReference type="EMBL" id="CCYD01000810">
    <property type="protein sequence ID" value="CEG44117.1"/>
    <property type="molecule type" value="Genomic_DNA"/>
</dbReference>
<dbReference type="GeneID" id="59052714"/>
<dbReference type="AlphaFoldDB" id="A0A0P1ARI4"/>
<evidence type="ECO:0000313" key="1">
    <source>
        <dbReference type="EMBL" id="CEG44117.1"/>
    </source>
</evidence>
<keyword evidence="2" id="KW-1185">Reference proteome</keyword>
<proteinExistence type="predicted"/>
<accession>A0A0P1ARI4</accession>
<name>A0A0P1ARI4_PLAHL</name>
<protein>
    <submittedName>
        <fullName evidence="1">Uncharacterized protein</fullName>
    </submittedName>
</protein>
<evidence type="ECO:0000313" key="2">
    <source>
        <dbReference type="Proteomes" id="UP000054928"/>
    </source>
</evidence>
<dbReference type="Proteomes" id="UP000054928">
    <property type="component" value="Unassembled WGS sequence"/>
</dbReference>
<dbReference type="RefSeq" id="XP_036263287.1">
    <property type="nucleotide sequence ID" value="XM_036407599.1"/>
</dbReference>
<reference evidence="2" key="1">
    <citation type="submission" date="2014-09" db="EMBL/GenBank/DDBJ databases">
        <authorList>
            <person name="Sharma Rahul"/>
            <person name="Thines Marco"/>
        </authorList>
    </citation>
    <scope>NUCLEOTIDE SEQUENCE [LARGE SCALE GENOMIC DNA]</scope>
</reference>
<organism evidence="1 2">
    <name type="scientific">Plasmopara halstedii</name>
    <name type="common">Downy mildew of sunflower</name>
    <dbReference type="NCBI Taxonomy" id="4781"/>
    <lineage>
        <taxon>Eukaryota</taxon>
        <taxon>Sar</taxon>
        <taxon>Stramenopiles</taxon>
        <taxon>Oomycota</taxon>
        <taxon>Peronosporomycetes</taxon>
        <taxon>Peronosporales</taxon>
        <taxon>Peronosporaceae</taxon>
        <taxon>Plasmopara</taxon>
    </lineage>
</organism>